<organism evidence="1 2">
    <name type="scientific">Steinernema glaseri</name>
    <dbReference type="NCBI Taxonomy" id="37863"/>
    <lineage>
        <taxon>Eukaryota</taxon>
        <taxon>Metazoa</taxon>
        <taxon>Ecdysozoa</taxon>
        <taxon>Nematoda</taxon>
        <taxon>Chromadorea</taxon>
        <taxon>Rhabditida</taxon>
        <taxon>Tylenchina</taxon>
        <taxon>Panagrolaimomorpha</taxon>
        <taxon>Strongyloidoidea</taxon>
        <taxon>Steinernematidae</taxon>
        <taxon>Steinernema</taxon>
    </lineage>
</organism>
<proteinExistence type="predicted"/>
<reference evidence="2" key="1">
    <citation type="submission" date="2016-11" db="UniProtKB">
        <authorList>
            <consortium name="WormBaseParasite"/>
        </authorList>
    </citation>
    <scope>IDENTIFICATION</scope>
</reference>
<evidence type="ECO:0000313" key="1">
    <source>
        <dbReference type="Proteomes" id="UP000095287"/>
    </source>
</evidence>
<evidence type="ECO:0000313" key="2">
    <source>
        <dbReference type="WBParaSite" id="L893_g22079.t1"/>
    </source>
</evidence>
<keyword evidence="1" id="KW-1185">Reference proteome</keyword>
<dbReference type="Proteomes" id="UP000095287">
    <property type="component" value="Unplaced"/>
</dbReference>
<dbReference type="AlphaFoldDB" id="A0A1I7Z2E3"/>
<accession>A0A1I7Z2E3</accession>
<sequence length="125" mass="14215">MSTSSIRTTAIPLGLPGPRQPRLYMTRVCLSVGQRLHKQIPTRQRGFRHIYNCSLGCYGVALRLDDDDVRRLVVRPFVPIDQTANDRYCIRVQLASVAENKKKLIDLEHITTECSCHLAPVELQN</sequence>
<protein>
    <submittedName>
        <fullName evidence="2">Interleukin-17F</fullName>
    </submittedName>
</protein>
<dbReference type="WBParaSite" id="L893_g22079.t1">
    <property type="protein sequence ID" value="L893_g22079.t1"/>
    <property type="gene ID" value="L893_g22079"/>
</dbReference>
<name>A0A1I7Z2E3_9BILA</name>